<evidence type="ECO:0000256" key="1">
    <source>
        <dbReference type="SAM" id="MobiDB-lite"/>
    </source>
</evidence>
<feature type="chain" id="PRO_5028805663" evidence="2">
    <location>
        <begin position="24"/>
        <end position="131"/>
    </location>
</feature>
<keyword evidence="4" id="KW-1185">Reference proteome</keyword>
<feature type="signal peptide" evidence="2">
    <location>
        <begin position="1"/>
        <end position="23"/>
    </location>
</feature>
<reference evidence="3 4" key="1">
    <citation type="submission" date="2020-05" db="EMBL/GenBank/DDBJ databases">
        <title>FDA dAtabase for Regulatory Grade micrObial Sequences (FDA-ARGOS): Supporting development and validation of Infectious Disease Dx tests.</title>
        <authorList>
            <person name="Sproer C."/>
            <person name="Gronow S."/>
            <person name="Severitt S."/>
            <person name="Schroder I."/>
            <person name="Tallon L."/>
            <person name="Sadzewicz L."/>
            <person name="Zhao X."/>
            <person name="Vavikolanu K."/>
            <person name="Mehta A."/>
            <person name="Aluvathingal J."/>
            <person name="Nadendla S."/>
            <person name="Myers T."/>
            <person name="Yan Y."/>
            <person name="Sichtig H."/>
        </authorList>
    </citation>
    <scope>NUCLEOTIDE SEQUENCE [LARGE SCALE GENOMIC DNA]</scope>
    <source>
        <strain evidence="3 4">FDAARGOS_790</strain>
    </source>
</reference>
<evidence type="ECO:0000256" key="2">
    <source>
        <dbReference type="SAM" id="SignalP"/>
    </source>
</evidence>
<keyword evidence="2" id="KW-0732">Signal</keyword>
<organism evidence="3 4">
    <name type="scientific">Achromobacter pestifer</name>
    <dbReference type="NCBI Taxonomy" id="1353889"/>
    <lineage>
        <taxon>Bacteria</taxon>
        <taxon>Pseudomonadati</taxon>
        <taxon>Pseudomonadota</taxon>
        <taxon>Betaproteobacteria</taxon>
        <taxon>Burkholderiales</taxon>
        <taxon>Alcaligenaceae</taxon>
        <taxon>Achromobacter</taxon>
    </lineage>
</organism>
<dbReference type="AlphaFoldDB" id="A0A7D4I040"/>
<gene>
    <name evidence="3" type="ORF">FOC84_15590</name>
</gene>
<dbReference type="KEGG" id="apes:FOC84_15590"/>
<evidence type="ECO:0000313" key="4">
    <source>
        <dbReference type="Proteomes" id="UP000500970"/>
    </source>
</evidence>
<proteinExistence type="predicted"/>
<feature type="region of interest" description="Disordered" evidence="1">
    <location>
        <begin position="25"/>
        <end position="52"/>
    </location>
</feature>
<dbReference type="RefSeq" id="WP_173145204.1">
    <property type="nucleotide sequence ID" value="NZ_CP053985.1"/>
</dbReference>
<accession>A0A7D4I040</accession>
<feature type="region of interest" description="Disordered" evidence="1">
    <location>
        <begin position="91"/>
        <end position="131"/>
    </location>
</feature>
<dbReference type="Proteomes" id="UP000500970">
    <property type="component" value="Chromosome"/>
</dbReference>
<sequence length="131" mass="13367">MKTLTTLFSACALSLGLIGAAHAQAGNGDHATHHPAPAAAGEAATKPQMAPGAGMMKNMEAHMQAMNGMHQKMAAAQTPEERQALMADHMRSMPANGPDMQGCRQMMGSMMNPTGDAPSAAEPATSPAAKG</sequence>
<dbReference type="EMBL" id="CP053985">
    <property type="protein sequence ID" value="QKH36296.1"/>
    <property type="molecule type" value="Genomic_DNA"/>
</dbReference>
<protein>
    <submittedName>
        <fullName evidence="3">Uncharacterized protein</fullName>
    </submittedName>
</protein>
<evidence type="ECO:0000313" key="3">
    <source>
        <dbReference type="EMBL" id="QKH36296.1"/>
    </source>
</evidence>
<name>A0A7D4I040_9BURK</name>
<feature type="compositionally biased region" description="Low complexity" evidence="1">
    <location>
        <begin position="34"/>
        <end position="45"/>
    </location>
</feature>
<feature type="compositionally biased region" description="Low complexity" evidence="1">
    <location>
        <begin position="117"/>
        <end position="131"/>
    </location>
</feature>